<evidence type="ECO:0000313" key="2">
    <source>
        <dbReference type="Proteomes" id="UP000805704"/>
    </source>
</evidence>
<keyword evidence="1" id="KW-0648">Protein biosynthesis</keyword>
<keyword evidence="1" id="KW-0418">Kinase</keyword>
<gene>
    <name evidence="1" type="primary">EIF2AK1.2</name>
    <name evidence="1" type="ORF">GBF38_011651</name>
</gene>
<accession>A0ACB7F4E3</accession>
<keyword evidence="2" id="KW-1185">Reference proteome</keyword>
<keyword evidence="1" id="KW-0396">Initiation factor</keyword>
<protein>
    <submittedName>
        <fullName evidence="1">Eukaryotic translation initiation factor 2-alpha kinase 1</fullName>
    </submittedName>
</protein>
<proteinExistence type="predicted"/>
<comment type="caution">
    <text evidence="1">The sequence shown here is derived from an EMBL/GenBank/DDBJ whole genome shotgun (WGS) entry which is preliminary data.</text>
</comment>
<reference evidence="1" key="1">
    <citation type="submission" date="2020-04" db="EMBL/GenBank/DDBJ databases">
        <title>A chromosome-scale assembly and high-density genetic map of the yellow drum (Nibea albiflora) genome.</title>
        <authorList>
            <person name="Xu D."/>
            <person name="Zhang W."/>
            <person name="Chen R."/>
            <person name="Tan P."/>
            <person name="Wang L."/>
            <person name="Song H."/>
            <person name="Tian L."/>
            <person name="Zhu Q."/>
            <person name="Wang B."/>
        </authorList>
    </citation>
    <scope>NUCLEOTIDE SEQUENCE</scope>
    <source>
        <strain evidence="1">ZJHYS-2018</strain>
    </source>
</reference>
<dbReference type="EMBL" id="CM024806">
    <property type="protein sequence ID" value="KAG8009054.1"/>
    <property type="molecule type" value="Genomic_DNA"/>
</dbReference>
<evidence type="ECO:0000313" key="1">
    <source>
        <dbReference type="EMBL" id="KAG8009054.1"/>
    </source>
</evidence>
<dbReference type="Proteomes" id="UP000805704">
    <property type="component" value="Chromosome 18"/>
</dbReference>
<keyword evidence="1" id="KW-0808">Transferase</keyword>
<sequence length="154" mass="17438">MCPSLVLSLPVTSDILLLHAGPILGTVDTPLSHLQSDMYSIGVLAFELFQPFGTEMERVRTLGDLREGKIPDSFCQRWPVLAKYIMKLTSKEPSVRPTATQLLQSELFCSKDIVIHGLQRKVEEQEEEIIELRRRISQLQSSQVTVHFSKTDKT</sequence>
<organism evidence="1 2">
    <name type="scientific">Nibea albiflora</name>
    <name type="common">Yellow drum</name>
    <name type="synonym">Corvina albiflora</name>
    <dbReference type="NCBI Taxonomy" id="240163"/>
    <lineage>
        <taxon>Eukaryota</taxon>
        <taxon>Metazoa</taxon>
        <taxon>Chordata</taxon>
        <taxon>Craniata</taxon>
        <taxon>Vertebrata</taxon>
        <taxon>Euteleostomi</taxon>
        <taxon>Actinopterygii</taxon>
        <taxon>Neopterygii</taxon>
        <taxon>Teleostei</taxon>
        <taxon>Neoteleostei</taxon>
        <taxon>Acanthomorphata</taxon>
        <taxon>Eupercaria</taxon>
        <taxon>Sciaenidae</taxon>
        <taxon>Nibea</taxon>
    </lineage>
</organism>
<name>A0ACB7F4E3_NIBAL</name>